<sequence length="278" mass="29181">MTMNLITGKAGAPHITSSDQGAMQAGLVGNGNYLLQGGDGKFPAVTMQSANKALIPVLNLVIEGRYARVTAAETVTIESGVTGRNRNDLICVKYTRDSNNIETIALAVLKGTATSGTAADPTVPSGSILNNSGTVWIPIARIPISGITAGTPVMLVKQLPPMSQLWDSVTLSAPNTNWKVDYRTALVGRMLLVAFHANRLNADWNAAKEWEVSQILKLPAGLEAAFEVHCAAISNSSIGLHGVEVQVAQHTIALRSSGKMTVSANGGWVEGCITVPLV</sequence>
<name>A0A7J5MZV2_BIFAD</name>
<evidence type="ECO:0000313" key="1">
    <source>
        <dbReference type="EMBL" id="KAB5747587.1"/>
    </source>
</evidence>
<organism evidence="1 2">
    <name type="scientific">Bifidobacterium adolescentis</name>
    <dbReference type="NCBI Taxonomy" id="1680"/>
    <lineage>
        <taxon>Bacteria</taxon>
        <taxon>Bacillati</taxon>
        <taxon>Actinomycetota</taxon>
        <taxon>Actinomycetes</taxon>
        <taxon>Bifidobacteriales</taxon>
        <taxon>Bifidobacteriaceae</taxon>
        <taxon>Bifidobacterium</taxon>
    </lineage>
</organism>
<comment type="caution">
    <text evidence="1">The sequence shown here is derived from an EMBL/GenBank/DDBJ whole genome shotgun (WGS) entry which is preliminary data.</text>
</comment>
<evidence type="ECO:0000313" key="2">
    <source>
        <dbReference type="Proteomes" id="UP000437631"/>
    </source>
</evidence>
<gene>
    <name evidence="1" type="ORF">GA752_03130</name>
</gene>
<protein>
    <submittedName>
        <fullName evidence="1">Uncharacterized protein</fullName>
    </submittedName>
</protein>
<dbReference type="AlphaFoldDB" id="A0A7J5MZV2"/>
<proteinExistence type="predicted"/>
<accession>A0A7J5MZV2</accession>
<reference evidence="1 2" key="1">
    <citation type="journal article" date="2019" name="Nat. Med.">
        <title>A library of human gut bacterial isolates paired with longitudinal multiomics data enables mechanistic microbiome research.</title>
        <authorList>
            <person name="Poyet M."/>
            <person name="Groussin M."/>
            <person name="Gibbons S.M."/>
            <person name="Avila-Pacheco J."/>
            <person name="Jiang X."/>
            <person name="Kearney S.M."/>
            <person name="Perrotta A.R."/>
            <person name="Berdy B."/>
            <person name="Zhao S."/>
            <person name="Lieberman T.D."/>
            <person name="Swanson P.K."/>
            <person name="Smith M."/>
            <person name="Roesemann S."/>
            <person name="Alexander J.E."/>
            <person name="Rich S.A."/>
            <person name="Livny J."/>
            <person name="Vlamakis H."/>
            <person name="Clish C."/>
            <person name="Bullock K."/>
            <person name="Deik A."/>
            <person name="Scott J."/>
            <person name="Pierce K.A."/>
            <person name="Xavier R.J."/>
            <person name="Alm E.J."/>
        </authorList>
    </citation>
    <scope>NUCLEOTIDE SEQUENCE [LARGE SCALE GENOMIC DNA]</scope>
    <source>
        <strain evidence="1 2">BIOML-A190</strain>
    </source>
</reference>
<dbReference type="EMBL" id="WDLT01000002">
    <property type="protein sequence ID" value="KAB5747587.1"/>
    <property type="molecule type" value="Genomic_DNA"/>
</dbReference>
<dbReference type="Proteomes" id="UP000437631">
    <property type="component" value="Unassembled WGS sequence"/>
</dbReference>